<evidence type="ECO:0000313" key="1">
    <source>
        <dbReference type="EMBL" id="SKC03168.1"/>
    </source>
</evidence>
<evidence type="ECO:0000313" key="2">
    <source>
        <dbReference type="EMBL" id="SQA90930.1"/>
    </source>
</evidence>
<dbReference type="Proteomes" id="UP000190669">
    <property type="component" value="Unassembled WGS sequence"/>
</dbReference>
<name>A0AAX2IMV3_9FLAO</name>
<comment type="caution">
    <text evidence="2">The sequence shown here is derived from an EMBL/GenBank/DDBJ whole genome shotgun (WGS) entry which is preliminary data.</text>
</comment>
<dbReference type="InterPro" id="IPR046905">
    <property type="entry name" value="ABC-3C_MC1"/>
</dbReference>
<dbReference type="Proteomes" id="UP000251937">
    <property type="component" value="Unassembled WGS sequence"/>
</dbReference>
<accession>A0AAX2IMV3</accession>
<dbReference type="AlphaFoldDB" id="A0AAX2IMV3"/>
<proteinExistence type="predicted"/>
<dbReference type="RefSeq" id="WP_146752260.1">
    <property type="nucleotide sequence ID" value="NZ_UAVR01000013.1"/>
</dbReference>
<sequence>MMQLVKSQQIIDELAKFDDYFSSSDTDCWKTLSGTIHLYVFSTIYETVKDLEENYKELRDHVAISFQSRTLQNPAERWNLYILYLVKEFVPQELKQIILQDKFSARKMVCSTGDDEITDEYVNSIISKTLIDIDIPERQLSIDRLEELMIASHPEVAAAIEKIDAMNTRENLKQLIKFLSDEQN</sequence>
<protein>
    <submittedName>
        <fullName evidence="2">Uncharacterized protein</fullName>
    </submittedName>
</protein>
<keyword evidence="3" id="KW-1185">Reference proteome</keyword>
<dbReference type="EMBL" id="UAVR01000013">
    <property type="protein sequence ID" value="SQA90930.1"/>
    <property type="molecule type" value="Genomic_DNA"/>
</dbReference>
<dbReference type="EMBL" id="FUZE01000022">
    <property type="protein sequence ID" value="SKC03168.1"/>
    <property type="molecule type" value="Genomic_DNA"/>
</dbReference>
<gene>
    <name evidence="2" type="ORF">NCTC11212_02834</name>
    <name evidence="1" type="ORF">SAMN05421800_12227</name>
</gene>
<dbReference type="Pfam" id="PF20289">
    <property type="entry name" value="MComp1"/>
    <property type="match status" value="1"/>
</dbReference>
<evidence type="ECO:0000313" key="4">
    <source>
        <dbReference type="Proteomes" id="UP000251937"/>
    </source>
</evidence>
<organism evidence="2 4">
    <name type="scientific">Chryseobacterium balustinum</name>
    <dbReference type="NCBI Taxonomy" id="246"/>
    <lineage>
        <taxon>Bacteria</taxon>
        <taxon>Pseudomonadati</taxon>
        <taxon>Bacteroidota</taxon>
        <taxon>Flavobacteriia</taxon>
        <taxon>Flavobacteriales</taxon>
        <taxon>Weeksellaceae</taxon>
        <taxon>Chryseobacterium group</taxon>
        <taxon>Chryseobacterium</taxon>
    </lineage>
</organism>
<reference evidence="2 4" key="2">
    <citation type="submission" date="2018-06" db="EMBL/GenBank/DDBJ databases">
        <authorList>
            <consortium name="Pathogen Informatics"/>
            <person name="Doyle S."/>
        </authorList>
    </citation>
    <scope>NUCLEOTIDE SEQUENCE [LARGE SCALE GENOMIC DNA]</scope>
    <source>
        <strain evidence="2 4">NCTC11212</strain>
    </source>
</reference>
<evidence type="ECO:0000313" key="3">
    <source>
        <dbReference type="Proteomes" id="UP000190669"/>
    </source>
</evidence>
<reference evidence="1 3" key="1">
    <citation type="submission" date="2017-02" db="EMBL/GenBank/DDBJ databases">
        <authorList>
            <person name="Varghese N."/>
            <person name="Submissions S."/>
        </authorList>
    </citation>
    <scope>NUCLEOTIDE SEQUENCE [LARGE SCALE GENOMIC DNA]</scope>
    <source>
        <strain evidence="1 3">DSM 16775</strain>
    </source>
</reference>